<accession>A0A1G5LGR7</accession>
<gene>
    <name evidence="2" type="ORF">SAMN02927923_04307</name>
</gene>
<feature type="domain" description="PAS fold-4" evidence="1">
    <location>
        <begin position="185"/>
        <end position="270"/>
    </location>
</feature>
<reference evidence="2 3" key="1">
    <citation type="submission" date="2016-10" db="EMBL/GenBank/DDBJ databases">
        <authorList>
            <person name="de Groot N.N."/>
        </authorList>
    </citation>
    <scope>NUCLEOTIDE SEQUENCE [LARGE SCALE GENOMIC DNA]</scope>
    <source>
        <strain evidence="2 3">CGMCC 1.7666</strain>
    </source>
</reference>
<evidence type="ECO:0000313" key="3">
    <source>
        <dbReference type="Proteomes" id="UP000199569"/>
    </source>
</evidence>
<name>A0A1G5LGR7_9HYPH</name>
<protein>
    <submittedName>
        <fullName evidence="2">PAS domain S-box-containing protein</fullName>
    </submittedName>
</protein>
<evidence type="ECO:0000259" key="1">
    <source>
        <dbReference type="Pfam" id="PF08448"/>
    </source>
</evidence>
<dbReference type="SUPFAM" id="SSF52172">
    <property type="entry name" value="CheY-like"/>
    <property type="match status" value="1"/>
</dbReference>
<dbReference type="Pfam" id="PF08448">
    <property type="entry name" value="PAS_4"/>
    <property type="match status" value="1"/>
</dbReference>
<dbReference type="AlphaFoldDB" id="A0A1G5LGR7"/>
<dbReference type="InterPro" id="IPR013656">
    <property type="entry name" value="PAS_4"/>
</dbReference>
<dbReference type="InterPro" id="IPR011006">
    <property type="entry name" value="CheY-like_superfamily"/>
</dbReference>
<dbReference type="STRING" id="549386.SAMN02927923_04307"/>
<proteinExistence type="predicted"/>
<evidence type="ECO:0000313" key="2">
    <source>
        <dbReference type="EMBL" id="SCZ12145.1"/>
    </source>
</evidence>
<organism evidence="2 3">
    <name type="scientific">Microvirga guangxiensis</name>
    <dbReference type="NCBI Taxonomy" id="549386"/>
    <lineage>
        <taxon>Bacteria</taxon>
        <taxon>Pseudomonadati</taxon>
        <taxon>Pseudomonadota</taxon>
        <taxon>Alphaproteobacteria</taxon>
        <taxon>Hyphomicrobiales</taxon>
        <taxon>Methylobacteriaceae</taxon>
        <taxon>Microvirga</taxon>
    </lineage>
</organism>
<dbReference type="EMBL" id="FMVJ01000018">
    <property type="protein sequence ID" value="SCZ12145.1"/>
    <property type="molecule type" value="Genomic_DNA"/>
</dbReference>
<sequence length="278" mass="31194">MSDILLSQSERALILAPHGRDAAIAVHILHAAGMAAEICPDLPVLVSKIAQGAGFVLVTDEALRTADLKDLSQWIDQQPPWSDFAFIVLTMRGGGVERNPAARRYLDVLGNVSFLERPFHPTTLVSLARSALRARRRQYEARGRLEALRESETRYRNLFENIDEGFAIIEFFDGPHGPLSDYIHVEANSAYAVHAGIQNVVGQNVREMVPDEAEGWVALYRRVLETGEPTRFERELVATHRYLELAAFRVEPASRRQVAVVFRDVTARRQAELALRES</sequence>
<dbReference type="InterPro" id="IPR035965">
    <property type="entry name" value="PAS-like_dom_sf"/>
</dbReference>
<dbReference type="SUPFAM" id="SSF55785">
    <property type="entry name" value="PYP-like sensor domain (PAS domain)"/>
    <property type="match status" value="1"/>
</dbReference>
<dbReference type="Proteomes" id="UP000199569">
    <property type="component" value="Unassembled WGS sequence"/>
</dbReference>
<keyword evidence="3" id="KW-1185">Reference proteome</keyword>
<dbReference type="Gene3D" id="3.30.450.20">
    <property type="entry name" value="PAS domain"/>
    <property type="match status" value="1"/>
</dbReference>